<dbReference type="NCBIfam" id="TIGR00462">
    <property type="entry name" value="genX"/>
    <property type="match status" value="1"/>
</dbReference>
<evidence type="ECO:0000259" key="4">
    <source>
        <dbReference type="PROSITE" id="PS50862"/>
    </source>
</evidence>
<protein>
    <submittedName>
        <fullName evidence="5">EF-P lysine aminoacylase EpmA</fullName>
    </submittedName>
</protein>
<keyword evidence="6" id="KW-1185">Reference proteome</keyword>
<dbReference type="Proteomes" id="UP001624684">
    <property type="component" value="Unassembled WGS sequence"/>
</dbReference>
<reference evidence="5 6" key="1">
    <citation type="submission" date="2024-11" db="EMBL/GenBank/DDBJ databases">
        <title>First Report of Moraxella oculi in Brazil in an Infectious Bovine Keratoconjunctivitis Outbreak.</title>
        <authorList>
            <person name="Carvalho C.V."/>
            <person name="Domingues R."/>
            <person name="Coutinho C."/>
            <person name="Honorio N.T.B.S."/>
            <person name="Faza D.R.L.R."/>
            <person name="Carvalho W.A."/>
            <person name="Machado A.B.F."/>
            <person name="Martins M.F."/>
            <person name="Gaspar E.B."/>
        </authorList>
    </citation>
    <scope>NUCLEOTIDE SEQUENCE [LARGE SCALE GENOMIC DNA]</scope>
    <source>
        <strain evidence="5 6">2117LE</strain>
    </source>
</reference>
<name>A0ABW8U2L7_9GAMM</name>
<dbReference type="EMBL" id="JBJJXE010000001">
    <property type="protein sequence ID" value="MFL1731419.1"/>
    <property type="molecule type" value="Genomic_DNA"/>
</dbReference>
<dbReference type="InterPro" id="IPR004364">
    <property type="entry name" value="Aa-tRNA-synt_II"/>
</dbReference>
<dbReference type="PANTHER" id="PTHR42918">
    <property type="entry name" value="LYSYL-TRNA SYNTHETASE"/>
    <property type="match status" value="1"/>
</dbReference>
<evidence type="ECO:0000313" key="6">
    <source>
        <dbReference type="Proteomes" id="UP001624684"/>
    </source>
</evidence>
<keyword evidence="3" id="KW-0067">ATP-binding</keyword>
<evidence type="ECO:0000256" key="2">
    <source>
        <dbReference type="ARBA" id="ARBA00022741"/>
    </source>
</evidence>
<dbReference type="Pfam" id="PF00152">
    <property type="entry name" value="tRNA-synt_2"/>
    <property type="match status" value="1"/>
</dbReference>
<evidence type="ECO:0000313" key="5">
    <source>
        <dbReference type="EMBL" id="MFL1731419.1"/>
    </source>
</evidence>
<dbReference type="PANTHER" id="PTHR42918:SF6">
    <property type="entry name" value="ELONGATION FACTOR P--(R)-BETA-LYSINE LIGASE"/>
    <property type="match status" value="1"/>
</dbReference>
<dbReference type="InterPro" id="IPR045864">
    <property type="entry name" value="aa-tRNA-synth_II/BPL/LPL"/>
</dbReference>
<dbReference type="InterPro" id="IPR004525">
    <property type="entry name" value="EpmA"/>
</dbReference>
<keyword evidence="1" id="KW-0436">Ligase</keyword>
<dbReference type="SUPFAM" id="SSF55681">
    <property type="entry name" value="Class II aaRS and biotin synthetases"/>
    <property type="match status" value="1"/>
</dbReference>
<dbReference type="NCBIfam" id="NF006828">
    <property type="entry name" value="PRK09350.1"/>
    <property type="match status" value="1"/>
</dbReference>
<organism evidence="5 6">
    <name type="scientific">Moraxella oculi</name>
    <dbReference type="NCBI Taxonomy" id="2940516"/>
    <lineage>
        <taxon>Bacteria</taxon>
        <taxon>Pseudomonadati</taxon>
        <taxon>Pseudomonadota</taxon>
        <taxon>Gammaproteobacteria</taxon>
        <taxon>Moraxellales</taxon>
        <taxon>Moraxellaceae</taxon>
        <taxon>Moraxella</taxon>
    </lineage>
</organism>
<accession>A0ABW8U2L7</accession>
<dbReference type="RefSeq" id="WP_407068329.1">
    <property type="nucleotide sequence ID" value="NZ_JBJJXE010000001.1"/>
</dbReference>
<comment type="caution">
    <text evidence="5">The sequence shown here is derived from an EMBL/GenBank/DDBJ whole genome shotgun (WGS) entry which is preliminary data.</text>
</comment>
<feature type="domain" description="Aminoacyl-transfer RNA synthetases class-II family profile" evidence="4">
    <location>
        <begin position="13"/>
        <end position="300"/>
    </location>
</feature>
<dbReference type="Gene3D" id="3.30.930.10">
    <property type="entry name" value="Bira Bifunctional Protein, Domain 2"/>
    <property type="match status" value="1"/>
</dbReference>
<gene>
    <name evidence="5" type="primary">epmA</name>
    <name evidence="5" type="ORF">ACJHVH_00160</name>
</gene>
<keyword evidence="2" id="KW-0547">Nucleotide-binding</keyword>
<dbReference type="InterPro" id="IPR006195">
    <property type="entry name" value="aa-tRNA-synth_II"/>
</dbReference>
<proteinExistence type="predicted"/>
<sequence length="318" mass="35876">MNQQPSQSLLLARQRANMLSQIRQFFLNRGVLEVTTPILSNAGNTDVFIDSITANFHQAGKLRTGHLHTSPEFAMKRLLAAWQTPIYQICQVFRDHECGSRHNIEFTMLEWYRPHFSLDELADELCQLIGIVMGKHICFEKLSYADSFLPLGIHPFVSSINEMRRCASSYGITLDMEDDRQGWLDLLFSHLIEPNLGKQVPTLIIDYPPDTAALAKTTHDKDGYLVARRFELYIDGIEIANAYDELADGDELLARFQADNVKRVALGRPSIPIDMNLVHACNQLPPCSGIALGVDRLFMVSQHLNDIKHAIAITTENA</sequence>
<dbReference type="PROSITE" id="PS50862">
    <property type="entry name" value="AA_TRNA_LIGASE_II"/>
    <property type="match status" value="1"/>
</dbReference>
<evidence type="ECO:0000256" key="3">
    <source>
        <dbReference type="ARBA" id="ARBA00022840"/>
    </source>
</evidence>
<evidence type="ECO:0000256" key="1">
    <source>
        <dbReference type="ARBA" id="ARBA00022598"/>
    </source>
</evidence>